<dbReference type="GO" id="GO:0005634">
    <property type="term" value="C:nucleus"/>
    <property type="evidence" value="ECO:0007669"/>
    <property type="project" value="TreeGrafter"/>
</dbReference>
<dbReference type="InterPro" id="IPR052289">
    <property type="entry name" value="Calcyclin-binding_UBL-bridge"/>
</dbReference>
<evidence type="ECO:0000259" key="2">
    <source>
        <dbReference type="Pfam" id="PF09032"/>
    </source>
</evidence>
<dbReference type="Gene3D" id="4.10.860.10">
    <property type="entry name" value="UVR domain"/>
    <property type="match status" value="1"/>
</dbReference>
<dbReference type="FunFam" id="4.10.860.10:FF:000006">
    <property type="entry name" value="calcyclin-binding protein-like"/>
    <property type="match status" value="1"/>
</dbReference>
<dbReference type="InParanoid" id="L9JK83"/>
<dbReference type="PANTHER" id="PTHR13164:SF3">
    <property type="entry name" value="CALCYCLIN-BINDING PROTEIN"/>
    <property type="match status" value="1"/>
</dbReference>
<keyword evidence="4" id="KW-1185">Reference proteome</keyword>
<evidence type="ECO:0000313" key="3">
    <source>
        <dbReference type="EMBL" id="ELW49557.1"/>
    </source>
</evidence>
<dbReference type="SUPFAM" id="SSF140106">
    <property type="entry name" value="Calcyclin-binding protein-like"/>
    <property type="match status" value="1"/>
</dbReference>
<sequence length="136" mass="15074">MASTVEELQKDLEVKVILEKATRKRVRDALTAERFKIETEIKNKMQQKSQEKKTEPLDDEKPATLAAPITTGCTVKIRHYGWDQAGPISTAPALRALSSHVSSLPLQPRELWLPVVACAQYPILTYPGPVDGLILG</sequence>
<accession>L9JK83</accession>
<evidence type="ECO:0000313" key="4">
    <source>
        <dbReference type="Proteomes" id="UP000011518"/>
    </source>
</evidence>
<feature type="compositionally biased region" description="Basic and acidic residues" evidence="1">
    <location>
        <begin position="42"/>
        <end position="62"/>
    </location>
</feature>
<dbReference type="Pfam" id="PF09032">
    <property type="entry name" value="Siah-Interact_N"/>
    <property type="match status" value="1"/>
</dbReference>
<dbReference type="AlphaFoldDB" id="L9JK83"/>
<evidence type="ECO:0000256" key="1">
    <source>
        <dbReference type="SAM" id="MobiDB-lite"/>
    </source>
</evidence>
<dbReference type="InterPro" id="IPR015120">
    <property type="entry name" value="Siah-Interact_N"/>
</dbReference>
<dbReference type="STRING" id="246437.L9JK83"/>
<feature type="region of interest" description="Disordered" evidence="1">
    <location>
        <begin position="42"/>
        <end position="65"/>
    </location>
</feature>
<reference evidence="4" key="1">
    <citation type="submission" date="2012-07" db="EMBL/GenBank/DDBJ databases">
        <title>Genome of the Chinese tree shrew, a rising model animal genetically related to primates.</title>
        <authorList>
            <person name="Zhang G."/>
            <person name="Fan Y."/>
            <person name="Yao Y."/>
            <person name="Huang Z."/>
        </authorList>
    </citation>
    <scope>NUCLEOTIDE SEQUENCE [LARGE SCALE GENOMIC DNA]</scope>
</reference>
<organism evidence="3 4">
    <name type="scientific">Tupaia chinensis</name>
    <name type="common">Chinese tree shrew</name>
    <name type="synonym">Tupaia belangeri chinensis</name>
    <dbReference type="NCBI Taxonomy" id="246437"/>
    <lineage>
        <taxon>Eukaryota</taxon>
        <taxon>Metazoa</taxon>
        <taxon>Chordata</taxon>
        <taxon>Craniata</taxon>
        <taxon>Vertebrata</taxon>
        <taxon>Euteleostomi</taxon>
        <taxon>Mammalia</taxon>
        <taxon>Eutheria</taxon>
        <taxon>Euarchontoglires</taxon>
        <taxon>Scandentia</taxon>
        <taxon>Tupaiidae</taxon>
        <taxon>Tupaia</taxon>
    </lineage>
</organism>
<protein>
    <submittedName>
        <fullName evidence="3">Calcyclin-binding protein</fullName>
    </submittedName>
</protein>
<reference evidence="4" key="2">
    <citation type="journal article" date="2013" name="Nat. Commun.">
        <title>Genome of the Chinese tree shrew.</title>
        <authorList>
            <person name="Fan Y."/>
            <person name="Huang Z.Y."/>
            <person name="Cao C.C."/>
            <person name="Chen C.S."/>
            <person name="Chen Y.X."/>
            <person name="Fan D.D."/>
            <person name="He J."/>
            <person name="Hou H.L."/>
            <person name="Hu L."/>
            <person name="Hu X.T."/>
            <person name="Jiang X.T."/>
            <person name="Lai R."/>
            <person name="Lang Y.S."/>
            <person name="Liang B."/>
            <person name="Liao S.G."/>
            <person name="Mu D."/>
            <person name="Ma Y.Y."/>
            <person name="Niu Y.Y."/>
            <person name="Sun X.Q."/>
            <person name="Xia J.Q."/>
            <person name="Xiao J."/>
            <person name="Xiong Z.Q."/>
            <person name="Xu L."/>
            <person name="Yang L."/>
            <person name="Zhang Y."/>
            <person name="Zhao W."/>
            <person name="Zhao X.D."/>
            <person name="Zheng Y.T."/>
            <person name="Zhou J.M."/>
            <person name="Zhu Y.B."/>
            <person name="Zhang G.J."/>
            <person name="Wang J."/>
            <person name="Yao Y.G."/>
        </authorList>
    </citation>
    <scope>NUCLEOTIDE SEQUENCE [LARGE SCALE GENOMIC DNA]</scope>
</reference>
<feature type="domain" description="Siah interacting protein N-terminal" evidence="2">
    <location>
        <begin position="3"/>
        <end position="77"/>
    </location>
</feature>
<dbReference type="GO" id="GO:0007507">
    <property type="term" value="P:heart development"/>
    <property type="evidence" value="ECO:0007669"/>
    <property type="project" value="TreeGrafter"/>
</dbReference>
<gene>
    <name evidence="3" type="ORF">TREES_T100003272</name>
</gene>
<proteinExistence type="predicted"/>
<dbReference type="EMBL" id="KB320992">
    <property type="protein sequence ID" value="ELW49557.1"/>
    <property type="molecule type" value="Genomic_DNA"/>
</dbReference>
<name>L9JK83_TUPCH</name>
<dbReference type="InterPro" id="IPR037201">
    <property type="entry name" value="CacyBP_N"/>
</dbReference>
<dbReference type="PANTHER" id="PTHR13164">
    <property type="entry name" value="CALICYLIN BINDING PROTEIN"/>
    <property type="match status" value="1"/>
</dbReference>
<dbReference type="Proteomes" id="UP000011518">
    <property type="component" value="Unassembled WGS sequence"/>
</dbReference>